<feature type="transmembrane region" description="Helical" evidence="6">
    <location>
        <begin position="253"/>
        <end position="276"/>
    </location>
</feature>
<evidence type="ECO:0000256" key="2">
    <source>
        <dbReference type="ARBA" id="ARBA00022448"/>
    </source>
</evidence>
<dbReference type="Proteomes" id="UP000077098">
    <property type="component" value="Unassembled WGS sequence"/>
</dbReference>
<feature type="domain" description="Major facilitator superfamily (MFS) profile" evidence="7">
    <location>
        <begin position="1"/>
        <end position="434"/>
    </location>
</feature>
<feature type="transmembrane region" description="Helical" evidence="6">
    <location>
        <begin position="42"/>
        <end position="61"/>
    </location>
</feature>
<comment type="subcellular location">
    <subcellularLocation>
        <location evidence="1">Membrane</location>
        <topology evidence="1">Multi-pass membrane protein</topology>
    </subcellularLocation>
</comment>
<evidence type="ECO:0000256" key="6">
    <source>
        <dbReference type="SAM" id="Phobius"/>
    </source>
</evidence>
<dbReference type="PRINTS" id="PR01036">
    <property type="entry name" value="TCRTETB"/>
</dbReference>
<feature type="transmembrane region" description="Helical" evidence="6">
    <location>
        <begin position="152"/>
        <end position="174"/>
    </location>
</feature>
<dbReference type="EMBL" id="LXPS01000007">
    <property type="protein sequence ID" value="OAE48223.1"/>
    <property type="molecule type" value="Genomic_DNA"/>
</dbReference>
<feature type="transmembrane region" description="Helical" evidence="6">
    <location>
        <begin position="316"/>
        <end position="335"/>
    </location>
</feature>
<sequence>MAALMVSIALAILDTAIANTALPSIARDLNAAPGPAIWVINAYQLAAVSTLLPFAALGGAYGHRRVYVGGLVLFTVASAGCALSGSLTELVIARVVQGVGASAIMSVNTALIATLYPKAALGRGLGLNALVVGVSFALGPTIASVVLSMGSWPLLFAVNVPIGILAAAFSFYALPHSHDHSRKFDVPAAILTTIAFASLIYGLCSTSQGDPAIYPTLALAVFAISLLTLGYYERASQSPMFPLDLLKRSQFSLSALTGFCAFAAQGVAFVALPFHLEHAFGLSPEETGFVLTPWSAVVAIMAPVAGRMSDRFAPGYLGLIGLACLAISMLVIALIPAPSSLILLAGCLIVAGFGFGLFQAPNQKAIMSSAPDQRSHGASGVVATARLTGQATGAAIVALSFGITSTYGPVLALSLGAAFALVGAFTSGVRLTVR</sequence>
<dbReference type="Gene3D" id="1.20.1720.10">
    <property type="entry name" value="Multidrug resistance protein D"/>
    <property type="match status" value="1"/>
</dbReference>
<dbReference type="PANTHER" id="PTHR42718">
    <property type="entry name" value="MAJOR FACILITATOR SUPERFAMILY MULTIDRUG TRANSPORTER MFSC"/>
    <property type="match status" value="1"/>
</dbReference>
<feature type="transmembrane region" description="Helical" evidence="6">
    <location>
        <begin position="66"/>
        <end position="85"/>
    </location>
</feature>
<evidence type="ECO:0000256" key="3">
    <source>
        <dbReference type="ARBA" id="ARBA00022692"/>
    </source>
</evidence>
<organism evidence="8 9">
    <name type="scientific">Agrobacterium tumefaciens</name>
    <dbReference type="NCBI Taxonomy" id="358"/>
    <lineage>
        <taxon>Bacteria</taxon>
        <taxon>Pseudomonadati</taxon>
        <taxon>Pseudomonadota</taxon>
        <taxon>Alphaproteobacteria</taxon>
        <taxon>Hyphomicrobiales</taxon>
        <taxon>Rhizobiaceae</taxon>
        <taxon>Rhizobium/Agrobacterium group</taxon>
        <taxon>Agrobacterium</taxon>
        <taxon>Agrobacterium tumefaciens complex</taxon>
    </lineage>
</organism>
<accession>A0A176XG73</accession>
<feature type="transmembrane region" description="Helical" evidence="6">
    <location>
        <begin position="186"/>
        <end position="206"/>
    </location>
</feature>
<dbReference type="Pfam" id="PF07690">
    <property type="entry name" value="MFS_1"/>
    <property type="match status" value="1"/>
</dbReference>
<feature type="transmembrane region" description="Helical" evidence="6">
    <location>
        <begin position="410"/>
        <end position="433"/>
    </location>
</feature>
<evidence type="ECO:0000256" key="1">
    <source>
        <dbReference type="ARBA" id="ARBA00004141"/>
    </source>
</evidence>
<dbReference type="SUPFAM" id="SSF103473">
    <property type="entry name" value="MFS general substrate transporter"/>
    <property type="match status" value="1"/>
</dbReference>
<dbReference type="GO" id="GO:0022857">
    <property type="term" value="F:transmembrane transporter activity"/>
    <property type="evidence" value="ECO:0007669"/>
    <property type="project" value="InterPro"/>
</dbReference>
<dbReference type="InterPro" id="IPR020846">
    <property type="entry name" value="MFS_dom"/>
</dbReference>
<proteinExistence type="predicted"/>
<dbReference type="Gene3D" id="1.20.1250.20">
    <property type="entry name" value="MFS general substrate transporter like domains"/>
    <property type="match status" value="1"/>
</dbReference>
<evidence type="ECO:0000256" key="4">
    <source>
        <dbReference type="ARBA" id="ARBA00022989"/>
    </source>
</evidence>
<dbReference type="CDD" id="cd17321">
    <property type="entry name" value="MFS_MMR_MDR_like"/>
    <property type="match status" value="1"/>
</dbReference>
<comment type="caution">
    <text evidence="8">The sequence shown here is derived from an EMBL/GenBank/DDBJ whole genome shotgun (WGS) entry which is preliminary data.</text>
</comment>
<keyword evidence="2" id="KW-0813">Transport</keyword>
<dbReference type="AlphaFoldDB" id="A0A176XG73"/>
<protein>
    <submittedName>
        <fullName evidence="8">Multidrug MFS transporter</fullName>
    </submittedName>
</protein>
<evidence type="ECO:0000259" key="7">
    <source>
        <dbReference type="PROSITE" id="PS50850"/>
    </source>
</evidence>
<dbReference type="PANTHER" id="PTHR42718:SF9">
    <property type="entry name" value="MAJOR FACILITATOR SUPERFAMILY MULTIDRUG TRANSPORTER MFSC"/>
    <property type="match status" value="1"/>
</dbReference>
<feature type="transmembrane region" description="Helical" evidence="6">
    <location>
        <begin position="381"/>
        <end position="404"/>
    </location>
</feature>
<reference evidence="8 9" key="1">
    <citation type="submission" date="2016-05" db="EMBL/GenBank/DDBJ databases">
        <authorList>
            <person name="Lavstsen T."/>
            <person name="Jespersen J.S."/>
        </authorList>
    </citation>
    <scope>NUCLEOTIDE SEQUENCE [LARGE SCALE GENOMIC DNA]</scope>
    <source>
        <strain evidence="8 9">KCJ1736</strain>
    </source>
</reference>
<evidence type="ECO:0000313" key="9">
    <source>
        <dbReference type="Proteomes" id="UP000077098"/>
    </source>
</evidence>
<feature type="transmembrane region" description="Helical" evidence="6">
    <location>
        <begin position="288"/>
        <end position="304"/>
    </location>
</feature>
<gene>
    <name evidence="8" type="ORF">A7J57_22755</name>
</gene>
<dbReference type="InterPro" id="IPR011701">
    <property type="entry name" value="MFS"/>
</dbReference>
<keyword evidence="3 6" id="KW-0812">Transmembrane</keyword>
<dbReference type="PROSITE" id="PS50850">
    <property type="entry name" value="MFS"/>
    <property type="match status" value="1"/>
</dbReference>
<dbReference type="GO" id="GO:0016020">
    <property type="term" value="C:membrane"/>
    <property type="evidence" value="ECO:0007669"/>
    <property type="project" value="UniProtKB-SubCell"/>
</dbReference>
<feature type="transmembrane region" description="Helical" evidence="6">
    <location>
        <begin position="91"/>
        <end position="113"/>
    </location>
</feature>
<feature type="transmembrane region" description="Helical" evidence="6">
    <location>
        <begin position="212"/>
        <end position="232"/>
    </location>
</feature>
<dbReference type="InterPro" id="IPR036259">
    <property type="entry name" value="MFS_trans_sf"/>
</dbReference>
<feature type="transmembrane region" description="Helical" evidence="6">
    <location>
        <begin position="125"/>
        <end position="146"/>
    </location>
</feature>
<evidence type="ECO:0000256" key="5">
    <source>
        <dbReference type="ARBA" id="ARBA00023136"/>
    </source>
</evidence>
<name>A0A176XG73_AGRTU</name>
<evidence type="ECO:0000313" key="8">
    <source>
        <dbReference type="EMBL" id="OAE48223.1"/>
    </source>
</evidence>
<feature type="transmembrane region" description="Helical" evidence="6">
    <location>
        <begin position="341"/>
        <end position="360"/>
    </location>
</feature>
<keyword evidence="4 6" id="KW-1133">Transmembrane helix</keyword>
<keyword evidence="5 6" id="KW-0472">Membrane</keyword>